<gene>
    <name evidence="1" type="ORF">A4X13_0g8384</name>
</gene>
<evidence type="ECO:0000313" key="1">
    <source>
        <dbReference type="EMBL" id="KAE8238777.1"/>
    </source>
</evidence>
<sequence>MASAAFTALLGDVFTELDAQDVQALRKEGLRRGWPPSNYDFSSVSTKLFDDTEAPGHKHIKRLLQAAQIDSDGFLSTLAALDHLDLTESSCCFKHRLQSFSEQSTSPRQ</sequence>
<comment type="caution">
    <text evidence="1">The sequence shown here is derived from an EMBL/GenBank/DDBJ whole genome shotgun (WGS) entry which is preliminary data.</text>
</comment>
<accession>A0A177T5C6</accession>
<name>A0A177T5C6_9BASI</name>
<dbReference type="Proteomes" id="UP000077521">
    <property type="component" value="Unassembled WGS sequence"/>
</dbReference>
<dbReference type="EMBL" id="LWDF02001426">
    <property type="protein sequence ID" value="KAE8238777.1"/>
    <property type="molecule type" value="Genomic_DNA"/>
</dbReference>
<reference evidence="1" key="1">
    <citation type="submission" date="2016-04" db="EMBL/GenBank/DDBJ databases">
        <authorList>
            <person name="Nguyen H.D."/>
            <person name="Samba Siva P."/>
            <person name="Cullis J."/>
            <person name="Levesque C.A."/>
            <person name="Hambleton S."/>
        </authorList>
    </citation>
    <scope>NUCLEOTIDE SEQUENCE</scope>
    <source>
        <strain evidence="1">DAOMC 236416</strain>
    </source>
</reference>
<organism evidence="1 2">
    <name type="scientific">Tilletia indica</name>
    <dbReference type="NCBI Taxonomy" id="43049"/>
    <lineage>
        <taxon>Eukaryota</taxon>
        <taxon>Fungi</taxon>
        <taxon>Dikarya</taxon>
        <taxon>Basidiomycota</taxon>
        <taxon>Ustilaginomycotina</taxon>
        <taxon>Exobasidiomycetes</taxon>
        <taxon>Tilletiales</taxon>
        <taxon>Tilletiaceae</taxon>
        <taxon>Tilletia</taxon>
    </lineage>
</organism>
<reference evidence="1" key="2">
    <citation type="journal article" date="2019" name="IMA Fungus">
        <title>Genome sequencing and comparison of five Tilletia species to identify candidate genes for the detection of regulated species infecting wheat.</title>
        <authorList>
            <person name="Nguyen H.D.T."/>
            <person name="Sultana T."/>
            <person name="Kesanakurti P."/>
            <person name="Hambleton S."/>
        </authorList>
    </citation>
    <scope>NUCLEOTIDE SEQUENCE</scope>
    <source>
        <strain evidence="1">DAOMC 236416</strain>
    </source>
</reference>
<evidence type="ECO:0000313" key="2">
    <source>
        <dbReference type="Proteomes" id="UP000077521"/>
    </source>
</evidence>
<keyword evidence="2" id="KW-1185">Reference proteome</keyword>
<proteinExistence type="predicted"/>
<protein>
    <submittedName>
        <fullName evidence="1">Uncharacterized protein</fullName>
    </submittedName>
</protein>
<dbReference type="AlphaFoldDB" id="A0A177T5C6"/>